<dbReference type="RefSeq" id="WP_274190628.1">
    <property type="nucleotide sequence ID" value="NZ_BAABHN010000039.1"/>
</dbReference>
<dbReference type="NCBIfam" id="TIGR00254">
    <property type="entry name" value="GGDEF"/>
    <property type="match status" value="1"/>
</dbReference>
<comment type="caution">
    <text evidence="2">The sequence shown here is derived from an EMBL/GenBank/DDBJ whole genome shotgun (WGS) entry which is preliminary data.</text>
</comment>
<keyword evidence="3" id="KW-1185">Reference proteome</keyword>
<evidence type="ECO:0000259" key="1">
    <source>
        <dbReference type="PROSITE" id="PS50887"/>
    </source>
</evidence>
<reference evidence="3" key="1">
    <citation type="journal article" date="2019" name="Int. J. Syst. Evol. Microbiol.">
        <title>The Global Catalogue of Microorganisms (GCM) 10K type strain sequencing project: providing services to taxonomists for standard genome sequencing and annotation.</title>
        <authorList>
            <consortium name="The Broad Institute Genomics Platform"/>
            <consortium name="The Broad Institute Genome Sequencing Center for Infectious Disease"/>
            <person name="Wu L."/>
            <person name="Ma J."/>
        </authorList>
    </citation>
    <scope>NUCLEOTIDE SEQUENCE [LARGE SCALE GENOMIC DNA]</scope>
    <source>
        <strain evidence="3">CCUG 50347</strain>
    </source>
</reference>
<keyword evidence="2" id="KW-0808">Transferase</keyword>
<accession>A0ABV9RM02</accession>
<dbReference type="PANTHER" id="PTHR45138">
    <property type="entry name" value="REGULATORY COMPONENTS OF SENSORY TRANSDUCTION SYSTEM"/>
    <property type="match status" value="1"/>
</dbReference>
<dbReference type="SMART" id="SM00267">
    <property type="entry name" value="GGDEF"/>
    <property type="match status" value="1"/>
</dbReference>
<proteinExistence type="predicted"/>
<dbReference type="EC" id="2.7.7.65" evidence="2"/>
<evidence type="ECO:0000313" key="2">
    <source>
        <dbReference type="EMBL" id="MFC4834539.1"/>
    </source>
</evidence>
<sequence length="565" mass="59058">MRAPARAELVGRASAATLTATRVPCPDPQGSLATLEAVLRATAARPCDPGLRALLLRQTLVARIVLAADPGHVASGPALDELIDELLTLVADHGLTLFAADAHMLLARRAMLDADDDRALSAVSTALSHLEEPVLVDHAPTVAEHRENVQGSRRLAAGTLVSLGLHDLAETLLDQAHALSDDRGPGYEHVRVGLSWGLRLERGGHHGSERLRAAADAADGMRRGASAVERPLLRAAGVLGRHAPGPAATTVERHLARHDALALARVPFLPSHHDRLLVHIARARALERAGDAGAAATLLAEVRARPPRGEQSLMLSVTRELARLRTLLAVSCDPPNRAAKAALGDYTADLEAELWALQQARVLSLQTRLAHDRLSREHGQVAALALADPLTGLPNRRALDGFLDEALAAAALRGTGPGPAVVMIDVDRFKQINDAISHARGDEVLRGVAAALRSSLRAPDLVARYGGDEFVVVLPDTAAGDAGAAMARARAAVAALPTGGDDVRGTSTPRGRGDVVTLSVGVVAARPGEDATEVLARADAAMYAVKRAGGDAVRVHEVTPSGSRS</sequence>
<dbReference type="GO" id="GO:0052621">
    <property type="term" value="F:diguanylate cyclase activity"/>
    <property type="evidence" value="ECO:0007669"/>
    <property type="project" value="UniProtKB-EC"/>
</dbReference>
<dbReference type="SUPFAM" id="SSF55073">
    <property type="entry name" value="Nucleotide cyclase"/>
    <property type="match status" value="1"/>
</dbReference>
<dbReference type="CDD" id="cd01949">
    <property type="entry name" value="GGDEF"/>
    <property type="match status" value="1"/>
</dbReference>
<dbReference type="Gene3D" id="3.30.70.270">
    <property type="match status" value="1"/>
</dbReference>
<dbReference type="PROSITE" id="PS50887">
    <property type="entry name" value="GGDEF"/>
    <property type="match status" value="1"/>
</dbReference>
<dbReference type="Pfam" id="PF00990">
    <property type="entry name" value="GGDEF"/>
    <property type="match status" value="1"/>
</dbReference>
<keyword evidence="2" id="KW-0548">Nucleotidyltransferase</keyword>
<name>A0ABV9RM02_9PSEU</name>
<dbReference type="InterPro" id="IPR050469">
    <property type="entry name" value="Diguanylate_Cyclase"/>
</dbReference>
<evidence type="ECO:0000313" key="3">
    <source>
        <dbReference type="Proteomes" id="UP001595909"/>
    </source>
</evidence>
<dbReference type="InterPro" id="IPR043128">
    <property type="entry name" value="Rev_trsase/Diguanyl_cyclase"/>
</dbReference>
<dbReference type="Proteomes" id="UP001595909">
    <property type="component" value="Unassembled WGS sequence"/>
</dbReference>
<dbReference type="InterPro" id="IPR029787">
    <property type="entry name" value="Nucleotide_cyclase"/>
</dbReference>
<dbReference type="InterPro" id="IPR000160">
    <property type="entry name" value="GGDEF_dom"/>
</dbReference>
<dbReference type="PANTHER" id="PTHR45138:SF9">
    <property type="entry name" value="DIGUANYLATE CYCLASE DGCM-RELATED"/>
    <property type="match status" value="1"/>
</dbReference>
<dbReference type="EMBL" id="JBHSIM010000039">
    <property type="protein sequence ID" value="MFC4834539.1"/>
    <property type="molecule type" value="Genomic_DNA"/>
</dbReference>
<protein>
    <submittedName>
        <fullName evidence="2">Diguanylate cyclase</fullName>
        <ecNumber evidence="2">2.7.7.65</ecNumber>
    </submittedName>
</protein>
<feature type="domain" description="GGDEF" evidence="1">
    <location>
        <begin position="417"/>
        <end position="558"/>
    </location>
</feature>
<organism evidence="2 3">
    <name type="scientific">Actinomycetospora chibensis</name>
    <dbReference type="NCBI Taxonomy" id="663606"/>
    <lineage>
        <taxon>Bacteria</taxon>
        <taxon>Bacillati</taxon>
        <taxon>Actinomycetota</taxon>
        <taxon>Actinomycetes</taxon>
        <taxon>Pseudonocardiales</taxon>
        <taxon>Pseudonocardiaceae</taxon>
        <taxon>Actinomycetospora</taxon>
    </lineage>
</organism>
<gene>
    <name evidence="2" type="ORF">ACFPEL_19150</name>
</gene>